<dbReference type="GO" id="GO:0071949">
    <property type="term" value="F:FAD binding"/>
    <property type="evidence" value="ECO:0007669"/>
    <property type="project" value="InterPro"/>
</dbReference>
<dbReference type="InterPro" id="IPR051264">
    <property type="entry name" value="FAD-oxidored/transferase_4"/>
</dbReference>
<gene>
    <name evidence="4" type="ORF">GIL414_LOCUS47146</name>
</gene>
<keyword evidence="2" id="KW-0560">Oxidoreductase</keyword>
<comment type="cofactor">
    <cofactor evidence="1">
        <name>FAD</name>
        <dbReference type="ChEBI" id="CHEBI:57692"/>
    </cofactor>
</comment>
<evidence type="ECO:0000256" key="2">
    <source>
        <dbReference type="ARBA" id="ARBA00023002"/>
    </source>
</evidence>
<dbReference type="PANTHER" id="PTHR43716">
    <property type="entry name" value="D-2-HYDROXYGLUTARATE DEHYDROGENASE, MITOCHONDRIAL"/>
    <property type="match status" value="1"/>
</dbReference>
<reference evidence="4" key="1">
    <citation type="submission" date="2021-02" db="EMBL/GenBank/DDBJ databases">
        <authorList>
            <person name="Nowell W R."/>
        </authorList>
    </citation>
    <scope>NUCLEOTIDE SEQUENCE</scope>
</reference>
<dbReference type="EMBL" id="CAJOBJ010149804">
    <property type="protein sequence ID" value="CAF4800714.1"/>
    <property type="molecule type" value="Genomic_DNA"/>
</dbReference>
<dbReference type="PROSITE" id="PS51387">
    <property type="entry name" value="FAD_PCMH"/>
    <property type="match status" value="1"/>
</dbReference>
<dbReference type="Proteomes" id="UP000681720">
    <property type="component" value="Unassembled WGS sequence"/>
</dbReference>
<evidence type="ECO:0000313" key="5">
    <source>
        <dbReference type="Proteomes" id="UP000681720"/>
    </source>
</evidence>
<dbReference type="Gene3D" id="3.30.465.10">
    <property type="match status" value="1"/>
</dbReference>
<evidence type="ECO:0000256" key="1">
    <source>
        <dbReference type="ARBA" id="ARBA00001974"/>
    </source>
</evidence>
<dbReference type="InterPro" id="IPR016166">
    <property type="entry name" value="FAD-bd_PCMH"/>
</dbReference>
<name>A0A8S3BG37_9BILA</name>
<dbReference type="GO" id="GO:0005739">
    <property type="term" value="C:mitochondrion"/>
    <property type="evidence" value="ECO:0007669"/>
    <property type="project" value="TreeGrafter"/>
</dbReference>
<accession>A0A8S3BG37</accession>
<proteinExistence type="predicted"/>
<dbReference type="Pfam" id="PF01565">
    <property type="entry name" value="FAD_binding_4"/>
    <property type="match status" value="1"/>
</dbReference>
<comment type="caution">
    <text evidence="4">The sequence shown here is derived from an EMBL/GenBank/DDBJ whole genome shotgun (WGS) entry which is preliminary data.</text>
</comment>
<protein>
    <recommendedName>
        <fullName evidence="3">FAD-binding PCMH-type domain-containing protein</fullName>
    </recommendedName>
</protein>
<dbReference type="InterPro" id="IPR006094">
    <property type="entry name" value="Oxid_FAD_bind_N"/>
</dbReference>
<dbReference type="GO" id="GO:0016491">
    <property type="term" value="F:oxidoreductase activity"/>
    <property type="evidence" value="ECO:0007669"/>
    <property type="project" value="UniProtKB-KW"/>
</dbReference>
<feature type="domain" description="FAD-binding PCMH-type" evidence="3">
    <location>
        <begin position="1"/>
        <end position="80"/>
    </location>
</feature>
<feature type="non-terminal residue" evidence="4">
    <location>
        <position position="80"/>
    </location>
</feature>
<dbReference type="PANTHER" id="PTHR43716:SF1">
    <property type="entry name" value="D-2-HYDROXYGLUTARATE DEHYDROGENASE, MITOCHONDRIAL"/>
    <property type="match status" value="1"/>
</dbReference>
<evidence type="ECO:0000259" key="3">
    <source>
        <dbReference type="PROSITE" id="PS51387"/>
    </source>
</evidence>
<dbReference type="InterPro" id="IPR036318">
    <property type="entry name" value="FAD-bd_PCMH-like_sf"/>
</dbReference>
<dbReference type="InterPro" id="IPR016169">
    <property type="entry name" value="FAD-bd_PCMH_sub2"/>
</dbReference>
<dbReference type="AlphaFoldDB" id="A0A8S3BG37"/>
<organism evidence="4 5">
    <name type="scientific">Rotaria magnacalcarata</name>
    <dbReference type="NCBI Taxonomy" id="392030"/>
    <lineage>
        <taxon>Eukaryota</taxon>
        <taxon>Metazoa</taxon>
        <taxon>Spiralia</taxon>
        <taxon>Gnathifera</taxon>
        <taxon>Rotifera</taxon>
        <taxon>Eurotatoria</taxon>
        <taxon>Bdelloidea</taxon>
        <taxon>Philodinida</taxon>
        <taxon>Philodinidae</taxon>
        <taxon>Rotaria</taxon>
    </lineage>
</organism>
<sequence length="80" mass="8271">EIVLSLRSLNSIGAFDENSGVLIADAGCILQTLDVHVNQFGHTMPFDLGAKGSCLIGGNVATNAGGIRVVRYGSLRSAVL</sequence>
<dbReference type="SUPFAM" id="SSF56176">
    <property type="entry name" value="FAD-binding/transporter-associated domain-like"/>
    <property type="match status" value="1"/>
</dbReference>
<evidence type="ECO:0000313" key="4">
    <source>
        <dbReference type="EMBL" id="CAF4800714.1"/>
    </source>
</evidence>
<feature type="non-terminal residue" evidence="4">
    <location>
        <position position="1"/>
    </location>
</feature>